<reference evidence="9" key="1">
    <citation type="submission" date="2017-02" db="UniProtKB">
        <authorList>
            <consortium name="WormBaseParasite"/>
        </authorList>
    </citation>
    <scope>IDENTIFICATION</scope>
</reference>
<keyword evidence="1 4" id="KW-0479">Metal-binding</keyword>
<organism evidence="8 9">
    <name type="scientific">Parastrongyloides trichosuri</name>
    <name type="common">Possum-specific nematode worm</name>
    <dbReference type="NCBI Taxonomy" id="131310"/>
    <lineage>
        <taxon>Eukaryota</taxon>
        <taxon>Metazoa</taxon>
        <taxon>Ecdysozoa</taxon>
        <taxon>Nematoda</taxon>
        <taxon>Chromadorea</taxon>
        <taxon>Rhabditida</taxon>
        <taxon>Tylenchina</taxon>
        <taxon>Panagrolaimomorpha</taxon>
        <taxon>Strongyloidoidea</taxon>
        <taxon>Strongyloididae</taxon>
        <taxon>Parastrongyloides</taxon>
    </lineage>
</organism>
<evidence type="ECO:0000256" key="4">
    <source>
        <dbReference type="RuleBase" id="RU361183"/>
    </source>
</evidence>
<dbReference type="GO" id="GO:0006508">
    <property type="term" value="P:proteolysis"/>
    <property type="evidence" value="ECO:0007669"/>
    <property type="project" value="UniProtKB-KW"/>
</dbReference>
<keyword evidence="4" id="KW-0378">Hydrolase</keyword>
<protein>
    <recommendedName>
        <fullName evidence="4">Metalloendopeptidase</fullName>
        <ecNumber evidence="4">3.4.24.-</ecNumber>
    </recommendedName>
</protein>
<evidence type="ECO:0000313" key="9">
    <source>
        <dbReference type="WBParaSite" id="PTRK_0001462100.1"/>
    </source>
</evidence>
<dbReference type="SUPFAM" id="SSF55486">
    <property type="entry name" value="Metalloproteases ('zincins'), catalytic domain"/>
    <property type="match status" value="1"/>
</dbReference>
<keyword evidence="2 4" id="KW-0862">Zinc</keyword>
<evidence type="ECO:0000256" key="2">
    <source>
        <dbReference type="ARBA" id="ARBA00022833"/>
    </source>
</evidence>
<dbReference type="PANTHER" id="PTHR10127">
    <property type="entry name" value="DISCOIDIN, CUB, EGF, LAMININ , AND ZINC METALLOPROTEASE DOMAIN CONTAINING"/>
    <property type="match status" value="1"/>
</dbReference>
<keyword evidence="5" id="KW-1133">Transmembrane helix</keyword>
<sequence length="411" mass="46688">MIKLDLKADIFIALLYLLIFNISSFYCYYLNGDSKKGEFYKAINVGQTSQTLTSGSKVPRTKLTYFYNNGEYALKSIIGTLIHDLSSKTCLDLTEENNINKAKLEFGLVTNKFTSLDNPNESKKVAIPQMCTNKPGCIKAQIFFALGMIPPHQRPDRDIYIEVKKENVDKQTCKADKLFEIVPPGENAFVNGGYDFGSIAHIKRYFCYNNREAPISAYIDQYNEMMGRDDGLSFNDVKFINTQYCMNDACEKKVSNECQNYGYKDPNDCTKCICPNGFDGNFCEKMKKSDEACKGGDRYASPDNYNIKLTGNVNCYFNFTSLEHHIIEFHIKKLKTNSDNLICTEGKSFELKHQQDIGTTGLCLCKDYSNIVIRSHSNYAYLIIHGHDGFSLDLDFKRIFAPVYEPTIISG</sequence>
<dbReference type="PANTHER" id="PTHR10127:SF831">
    <property type="entry name" value="ZINC METALLOPROTEINASE NAS-37"/>
    <property type="match status" value="1"/>
</dbReference>
<dbReference type="Pfam" id="PF01400">
    <property type="entry name" value="Astacin"/>
    <property type="match status" value="1"/>
</dbReference>
<dbReference type="PROSITE" id="PS01186">
    <property type="entry name" value="EGF_2"/>
    <property type="match status" value="1"/>
</dbReference>
<evidence type="ECO:0000259" key="7">
    <source>
        <dbReference type="PROSITE" id="PS01186"/>
    </source>
</evidence>
<accession>A0A0N5A003</accession>
<evidence type="ECO:0000256" key="3">
    <source>
        <dbReference type="ARBA" id="ARBA00023049"/>
    </source>
</evidence>
<dbReference type="InterPro" id="IPR001506">
    <property type="entry name" value="Peptidase_M12A"/>
</dbReference>
<dbReference type="Proteomes" id="UP000038045">
    <property type="component" value="Unplaced"/>
</dbReference>
<feature type="transmembrane region" description="Helical" evidence="5">
    <location>
        <begin position="12"/>
        <end position="31"/>
    </location>
</feature>
<evidence type="ECO:0000313" key="8">
    <source>
        <dbReference type="Proteomes" id="UP000038045"/>
    </source>
</evidence>
<dbReference type="WBParaSite" id="PTRK_0001462100.1">
    <property type="protein sequence ID" value="PTRK_0001462100.1"/>
    <property type="gene ID" value="PTRK_0001462100"/>
</dbReference>
<dbReference type="InterPro" id="IPR000742">
    <property type="entry name" value="EGF"/>
</dbReference>
<proteinExistence type="predicted"/>
<keyword evidence="3 4" id="KW-0482">Metalloprotease</keyword>
<evidence type="ECO:0000256" key="1">
    <source>
        <dbReference type="ARBA" id="ARBA00022723"/>
    </source>
</evidence>
<dbReference type="GO" id="GO:0004222">
    <property type="term" value="F:metalloendopeptidase activity"/>
    <property type="evidence" value="ECO:0007669"/>
    <property type="project" value="UniProtKB-UniRule"/>
</dbReference>
<keyword evidence="8" id="KW-1185">Reference proteome</keyword>
<feature type="domain" description="EGF-like" evidence="6 7">
    <location>
        <begin position="272"/>
        <end position="283"/>
    </location>
</feature>
<name>A0A0N5A003_PARTI</name>
<keyword evidence="5" id="KW-0812">Transmembrane</keyword>
<dbReference type="EC" id="3.4.24.-" evidence="4"/>
<keyword evidence="5" id="KW-0472">Membrane</keyword>
<dbReference type="PRINTS" id="PR00480">
    <property type="entry name" value="ASTACIN"/>
</dbReference>
<evidence type="ECO:0000259" key="6">
    <source>
        <dbReference type="PROSITE" id="PS00022"/>
    </source>
</evidence>
<dbReference type="InterPro" id="IPR024079">
    <property type="entry name" value="MetalloPept_cat_dom_sf"/>
</dbReference>
<keyword evidence="4" id="KW-0645">Protease</keyword>
<comment type="cofactor">
    <cofactor evidence="4">
        <name>Zn(2+)</name>
        <dbReference type="ChEBI" id="CHEBI:29105"/>
    </cofactor>
    <text evidence="4">Binds 1 zinc ion per subunit.</text>
</comment>
<dbReference type="AlphaFoldDB" id="A0A0N5A003"/>
<dbReference type="GO" id="GO:0046872">
    <property type="term" value="F:metal ion binding"/>
    <property type="evidence" value="ECO:0007669"/>
    <property type="project" value="UniProtKB-KW"/>
</dbReference>
<evidence type="ECO:0000256" key="5">
    <source>
        <dbReference type="SAM" id="Phobius"/>
    </source>
</evidence>
<dbReference type="Gene3D" id="3.40.390.10">
    <property type="entry name" value="Collagenase (Catalytic Domain)"/>
    <property type="match status" value="1"/>
</dbReference>
<dbReference type="PROSITE" id="PS00022">
    <property type="entry name" value="EGF_1"/>
    <property type="match status" value="1"/>
</dbReference>